<organism evidence="7 8">
    <name type="scientific">Promethearchaeum syntrophicum</name>
    <dbReference type="NCBI Taxonomy" id="2594042"/>
    <lineage>
        <taxon>Archaea</taxon>
        <taxon>Promethearchaeati</taxon>
        <taxon>Promethearchaeota</taxon>
        <taxon>Promethearchaeia</taxon>
        <taxon>Promethearchaeales</taxon>
        <taxon>Promethearchaeaceae</taxon>
        <taxon>Promethearchaeum</taxon>
    </lineage>
</organism>
<feature type="domain" description="Alpha-2-macroglobulin bait region" evidence="5">
    <location>
        <begin position="778"/>
        <end position="921"/>
    </location>
</feature>
<dbReference type="SMART" id="SM01419">
    <property type="entry name" value="Thiol-ester_cl"/>
    <property type="match status" value="1"/>
</dbReference>
<dbReference type="InterPro" id="IPR011626">
    <property type="entry name" value="Alpha-macroglobulin_TED"/>
</dbReference>
<dbReference type="OrthoDB" id="112062at2157"/>
<dbReference type="SMART" id="SM01359">
    <property type="entry name" value="A2M_N_2"/>
    <property type="match status" value="1"/>
</dbReference>
<dbReference type="CDD" id="cd02891">
    <property type="entry name" value="A2M_like"/>
    <property type="match status" value="1"/>
</dbReference>
<dbReference type="InterPro" id="IPR001599">
    <property type="entry name" value="Macroglobln_a2"/>
</dbReference>
<evidence type="ECO:0000313" key="8">
    <source>
        <dbReference type="Proteomes" id="UP000321408"/>
    </source>
</evidence>
<dbReference type="Gene3D" id="2.60.40.1930">
    <property type="match status" value="1"/>
</dbReference>
<dbReference type="Gene3D" id="2.60.40.10">
    <property type="entry name" value="Immunoglobulins"/>
    <property type="match status" value="1"/>
</dbReference>
<sequence>MKILKKKKFAGFLLLILAFQLTSLSITGLGVSNSTPSEETPESFINSKTTEESHSSPFHFPLDRSSPLMVDENEKKEDLDEITPKSSYQENFNNFALTLNLYKSAVSIGEQIEINLFLLENLTAANNERIVIEIYNDYFRSDYYWYTNYYEVSNPIYQKEVYTNSLGQASITYTASSEGLYTIFAYVDEQQTYKEFTVGNTGIFCKGPNYYSTNQEYRAAVQLVDLTDFSPMPFANFSFTFSYYDFGNTTWVDFSTNLIQTDNNGYGIIDSVIPQEEEFLSSYYSSLKLTIQMIEAETKFTTFIYKSWDYYYYSLWNGQQKTNQNPIQYIVSTDKTIYNPGETIHLRSLVLEYSYMEESRIALRNTPVNLTILNPSELAFFWTTILTDNNGVLKFDIPLDNDCELGIYGVEFNLAGNIFRYNIKVEHYTKPVFRVNINTNGKDYYPEKRKFFPSKIIFTGSVDVAYYFGQPVVDASVDLIIKDYSGENKFNISGRTNGEGQFYFLINLNSIDDLDYSFSVQAEVTDIYGREAGTERYFSRFEEIYSYGYLSDWAPKPNESLEYYFYAYQFLASPDNDGWWNYEYNPLMNVSTQIEIYGVREYPIIITEITTKELLQTHFASTNIYGGGELEFNLPFSDMESYHFFEIRIIITLNDGRETESSTYFRYRKYSLDIDIQTESLNQGENFTFSASYTDTLTGEDQTGEGRIYIYQSDHQLIGQATLELTGTEDFEVPISHFSPNGTYYIYSYVYSRSNFFYGGFYYNSEHKTFEVGTSNSISITSNKSTSENKYSIDVAIGEIVEISGITDVSTNLPVYLEIYKRGLSFSVPLIVNGEGEFLYSLPIIGEYGPDFTVMVYTISQSGKLYEDVLIFKVLYDSGFTLTADKEVYEPGDDMTLTITPENNSTTLLSISFIDSSVLDVEPEDDSELAYFKIHSYGAYISSASSWGNGFDKDSYWWIDYDYNTGGIWYYYNYRLAEGELVYEMTDGSENFAGGEKSRDPPTFDDLLLSFDTDIRKNISESANWIPSMIISEPVNLTFHLPENIGEWTIRVVGNGLGEDGSVFWGNIETLQIKTFLPFFIEFDIPQPVIQDDILTIKGYVYNYIGQDIYATIAINSTGFTVLNRDVQELMIPNGFVSEVEFSVYCDEPFLQEITLLAATNISGTLYSDAKQLSIYIEPNGIEIRNRTVGFLNASDGSTILNYTLDPMAIYHKETLAIYTDLMDVSIESWSSLIGYPYGCIEQTISKLLPTALIYKYLLYTDQLSEGLENEINNMILSGINRVYGFQHSDGGWGWWEDDQSTVLMTSIVLYALNQINELGFKINSYVLNNGISHLLNQQDASGSWEFQYYSANEFESTSLILKSLLASSEITGEMDDSINLALSRLETLWESPNNRSSYGAALLYIATAGTYYENMTFNSNLIDFLKNSYIVAQNTIYWDKPQEEYWYWRNLGNNVEITSYAAWALSIDDFSLNYPLIKKAVQFIIEKRNNWGWMTTADTSAAINSLTAIKNITTSIELVDFEGNATINVNNAEIPQYELNFTESSHQPNEIQFSLSNLIDYGTNSINITLNGTGQISYILNSIQILRSNPLVEIPETIEAKPNENFYLDVNFTGIDPRMPLMDTKVSIIGIPENITNPSSVYTINAPILIDGDRLLFGLKAPNHEGIFSIDGISVSGFIEFLNPFDNSTSRQLFHKTLGPVNVIISENSVSSSLNINEGYYVSFLTKTIRSSENEDIFLSKLISKYSNLIPGDILTVSINITNDGELMQFYALDDEIPAGTAFLEDSIEVSGFTDDSEISHDILSSGKHFFFPTIPNGNFELKYQIQVESIKNSNPGNCKLWGMYDDFEISTNTQILENIPRKFYANDSMYLDHVLPEISEIKSIQNHDYDEIQINLDIAAFDNNPIQKIRVVFSQNGGWRAKTTYSRENDENFSITLSNFENVDSEVDYFIEIIDIYGNIISSNMLSIKVYSTLAPYLTIALLIGISIGLASVVSKKYGNKLEEQQEIKEKMTEDDLKNQSKITFLEDSDKIVEDQLEQNK</sequence>
<keyword evidence="1" id="KW-0732">Signal</keyword>
<dbReference type="RefSeq" id="WP_147663878.1">
    <property type="nucleotide sequence ID" value="NZ_CP042905.2"/>
</dbReference>
<dbReference type="SMART" id="SM01360">
    <property type="entry name" value="A2M"/>
    <property type="match status" value="1"/>
</dbReference>
<dbReference type="SUPFAM" id="SSF48239">
    <property type="entry name" value="Terpenoid cyclases/Protein prenyltransferases"/>
    <property type="match status" value="1"/>
</dbReference>
<keyword evidence="4" id="KW-0472">Membrane</keyword>
<name>A0A5B9DD86_9ARCH</name>
<dbReference type="Gene3D" id="1.50.10.20">
    <property type="match status" value="1"/>
</dbReference>
<proteinExistence type="predicted"/>
<feature type="transmembrane region" description="Helical" evidence="4">
    <location>
        <begin position="1976"/>
        <end position="1996"/>
    </location>
</feature>
<dbReference type="KEGG" id="psyt:DSAG12_02786"/>
<evidence type="ECO:0000259" key="6">
    <source>
        <dbReference type="SMART" id="SM01360"/>
    </source>
</evidence>
<gene>
    <name evidence="7" type="ORF">DSAG12_02786</name>
</gene>
<evidence type="ECO:0000259" key="5">
    <source>
        <dbReference type="SMART" id="SM01359"/>
    </source>
</evidence>
<dbReference type="GeneID" id="41330765"/>
<feature type="domain" description="Alpha-2-macroglobulin" evidence="6">
    <location>
        <begin position="1022"/>
        <end position="1115"/>
    </location>
</feature>
<dbReference type="PANTHER" id="PTHR11412:SF136">
    <property type="entry name" value="CD109 ANTIGEN"/>
    <property type="match status" value="1"/>
</dbReference>
<dbReference type="Pfam" id="PF07703">
    <property type="entry name" value="A2M_BRD"/>
    <property type="match status" value="1"/>
</dbReference>
<evidence type="ECO:0000256" key="1">
    <source>
        <dbReference type="ARBA" id="ARBA00022729"/>
    </source>
</evidence>
<dbReference type="Pfam" id="PF07678">
    <property type="entry name" value="TED_complement"/>
    <property type="match status" value="1"/>
</dbReference>
<evidence type="ECO:0000256" key="3">
    <source>
        <dbReference type="SAM" id="MobiDB-lite"/>
    </source>
</evidence>
<dbReference type="InterPro" id="IPR013783">
    <property type="entry name" value="Ig-like_fold"/>
</dbReference>
<dbReference type="InterPro" id="IPR011625">
    <property type="entry name" value="A2M_N_BRD"/>
</dbReference>
<dbReference type="PANTHER" id="PTHR11412">
    <property type="entry name" value="MACROGLOBULIN / COMPLEMENT"/>
    <property type="match status" value="1"/>
</dbReference>
<dbReference type="EMBL" id="CP042905">
    <property type="protein sequence ID" value="QEE16955.1"/>
    <property type="molecule type" value="Genomic_DNA"/>
</dbReference>
<dbReference type="Proteomes" id="UP000321408">
    <property type="component" value="Chromosome"/>
</dbReference>
<evidence type="ECO:0000256" key="4">
    <source>
        <dbReference type="SAM" id="Phobius"/>
    </source>
</evidence>
<keyword evidence="4" id="KW-1133">Transmembrane helix</keyword>
<dbReference type="InterPro" id="IPR008930">
    <property type="entry name" value="Terpenoid_cyclase/PrenylTrfase"/>
</dbReference>
<evidence type="ECO:0000313" key="7">
    <source>
        <dbReference type="EMBL" id="QEE16955.1"/>
    </source>
</evidence>
<accession>A0A5B9DD86</accession>
<dbReference type="InterPro" id="IPR050473">
    <property type="entry name" value="A2M/Complement_sys"/>
</dbReference>
<dbReference type="Pfam" id="PF01835">
    <property type="entry name" value="MG2"/>
    <property type="match status" value="1"/>
</dbReference>
<dbReference type="InterPro" id="IPR002890">
    <property type="entry name" value="MG2"/>
</dbReference>
<reference evidence="7 8" key="2">
    <citation type="journal article" date="2024" name="Int. J. Syst. Evol. Microbiol.">
        <title>Promethearchaeum syntrophicum gen. nov., sp. nov., an anaerobic, obligately syntrophic archaeon, the first isolate of the lineage 'Asgard' archaea, and proposal of the new archaeal phylum Promethearchaeota phyl. nov. and kingdom Promethearchaeati regn. nov.</title>
        <authorList>
            <person name="Imachi H."/>
            <person name="Nobu M.K."/>
            <person name="Kato S."/>
            <person name="Takaki Y."/>
            <person name="Miyazaki M."/>
            <person name="Miyata M."/>
            <person name="Ogawara M."/>
            <person name="Saito Y."/>
            <person name="Sakai S."/>
            <person name="Tahara Y.O."/>
            <person name="Takano Y."/>
            <person name="Tasumi E."/>
            <person name="Uematsu K."/>
            <person name="Yoshimura T."/>
            <person name="Itoh T."/>
            <person name="Ohkuma M."/>
            <person name="Takai K."/>
        </authorList>
    </citation>
    <scope>NUCLEOTIDE SEQUENCE [LARGE SCALE GENOMIC DNA]</scope>
    <source>
        <strain evidence="7 8">MK-D1</strain>
    </source>
</reference>
<keyword evidence="2" id="KW-0882">Thioester bond</keyword>
<dbReference type="GO" id="GO:0004866">
    <property type="term" value="F:endopeptidase inhibitor activity"/>
    <property type="evidence" value="ECO:0007669"/>
    <property type="project" value="InterPro"/>
</dbReference>
<keyword evidence="4" id="KW-0812">Transmembrane</keyword>
<evidence type="ECO:0000256" key="2">
    <source>
        <dbReference type="ARBA" id="ARBA00022966"/>
    </source>
</evidence>
<protein>
    <submittedName>
        <fullName evidence="7">MG2 domain-containing protein</fullName>
    </submittedName>
</protein>
<keyword evidence="8" id="KW-1185">Reference proteome</keyword>
<dbReference type="InterPro" id="IPR047565">
    <property type="entry name" value="Alpha-macroglob_thiol-ester_cl"/>
</dbReference>
<reference evidence="7 8" key="1">
    <citation type="journal article" date="2020" name="Nature">
        <title>Isolation of an archaeon at the prokaryote-eukaryote interface.</title>
        <authorList>
            <person name="Imachi H."/>
            <person name="Nobu M.K."/>
            <person name="Nakahara N."/>
            <person name="Morono Y."/>
            <person name="Ogawara M."/>
            <person name="Takaki Y."/>
            <person name="Takano Y."/>
            <person name="Uematsu K."/>
            <person name="Ikuta T."/>
            <person name="Ito M."/>
            <person name="Matsui Y."/>
            <person name="Miyazaki M."/>
            <person name="Murata K."/>
            <person name="Saito Y."/>
            <person name="Sakai S."/>
            <person name="Song C."/>
            <person name="Tasumi E."/>
            <person name="Yamanaka Y."/>
            <person name="Yamaguchi T."/>
            <person name="Kamagata Y."/>
            <person name="Tamaki H."/>
            <person name="Takai K."/>
        </authorList>
    </citation>
    <scope>NUCLEOTIDE SEQUENCE [LARGE SCALE GENOMIC DNA]</scope>
    <source>
        <strain evidence="7 8">MK-D1</strain>
    </source>
</reference>
<dbReference type="GO" id="GO:0005615">
    <property type="term" value="C:extracellular space"/>
    <property type="evidence" value="ECO:0007669"/>
    <property type="project" value="InterPro"/>
</dbReference>
<feature type="region of interest" description="Disordered" evidence="3">
    <location>
        <begin position="30"/>
        <end position="66"/>
    </location>
</feature>
<dbReference type="Pfam" id="PF00207">
    <property type="entry name" value="A2M"/>
    <property type="match status" value="1"/>
</dbReference>